<evidence type="ECO:0000313" key="2">
    <source>
        <dbReference type="Proteomes" id="UP001177003"/>
    </source>
</evidence>
<dbReference type="EMBL" id="OX465083">
    <property type="protein sequence ID" value="CAI9293755.1"/>
    <property type="molecule type" value="Genomic_DNA"/>
</dbReference>
<evidence type="ECO:0000313" key="1">
    <source>
        <dbReference type="EMBL" id="CAI9293755.1"/>
    </source>
</evidence>
<dbReference type="AlphaFoldDB" id="A0AA36EHM4"/>
<name>A0AA36EHM4_LACSI</name>
<gene>
    <name evidence="1" type="ORF">LSALG_LOCUS32765</name>
</gene>
<protein>
    <submittedName>
        <fullName evidence="1">Uncharacterized protein</fullName>
    </submittedName>
</protein>
<sequence>MLWRRSRWKQEEAAMYIGAENYWKNNRLRQIQFMKMMKVSAQDWSCSSLFPLPPLFLPIRLIQRAILQATSRSLTLNLVINRVVECTTQVWLDMTMNEDGNIRLLADKNPTPITMELFAKRGQFSKRLVEMGLF</sequence>
<dbReference type="Proteomes" id="UP001177003">
    <property type="component" value="Chromosome 7"/>
</dbReference>
<accession>A0AA36EHM4</accession>
<organism evidence="1 2">
    <name type="scientific">Lactuca saligna</name>
    <name type="common">Willowleaf lettuce</name>
    <dbReference type="NCBI Taxonomy" id="75948"/>
    <lineage>
        <taxon>Eukaryota</taxon>
        <taxon>Viridiplantae</taxon>
        <taxon>Streptophyta</taxon>
        <taxon>Embryophyta</taxon>
        <taxon>Tracheophyta</taxon>
        <taxon>Spermatophyta</taxon>
        <taxon>Magnoliopsida</taxon>
        <taxon>eudicotyledons</taxon>
        <taxon>Gunneridae</taxon>
        <taxon>Pentapetalae</taxon>
        <taxon>asterids</taxon>
        <taxon>campanulids</taxon>
        <taxon>Asterales</taxon>
        <taxon>Asteraceae</taxon>
        <taxon>Cichorioideae</taxon>
        <taxon>Cichorieae</taxon>
        <taxon>Lactucinae</taxon>
        <taxon>Lactuca</taxon>
    </lineage>
</organism>
<proteinExistence type="predicted"/>
<reference evidence="1" key="1">
    <citation type="submission" date="2023-04" db="EMBL/GenBank/DDBJ databases">
        <authorList>
            <person name="Vijverberg K."/>
            <person name="Xiong W."/>
            <person name="Schranz E."/>
        </authorList>
    </citation>
    <scope>NUCLEOTIDE SEQUENCE</scope>
</reference>
<keyword evidence="2" id="KW-1185">Reference proteome</keyword>